<evidence type="ECO:0000313" key="2">
    <source>
        <dbReference type="Proteomes" id="UP000004116"/>
    </source>
</evidence>
<organism evidence="1 2">
    <name type="scientific">Candidatus Regiella insecticola 5.15</name>
    <dbReference type="NCBI Taxonomy" id="1005043"/>
    <lineage>
        <taxon>Bacteria</taxon>
        <taxon>Pseudomonadati</taxon>
        <taxon>Pseudomonadota</taxon>
        <taxon>Gammaproteobacteria</taxon>
        <taxon>Enterobacterales</taxon>
        <taxon>Enterobacteriaceae</taxon>
        <taxon>aphid secondary symbionts</taxon>
        <taxon>Candidatus Regiella</taxon>
    </lineage>
</organism>
<dbReference type="Proteomes" id="UP000004116">
    <property type="component" value="Unassembled WGS sequence"/>
</dbReference>
<evidence type="ECO:0000313" key="1">
    <source>
        <dbReference type="EMBL" id="EGY27888.1"/>
    </source>
</evidence>
<gene>
    <name evidence="1" type="ORF">Rin_00021910</name>
</gene>
<dbReference type="AlphaFoldDB" id="G2H293"/>
<comment type="caution">
    <text evidence="1">The sequence shown here is derived from an EMBL/GenBank/DDBJ whole genome shotgun (WGS) entry which is preliminary data.</text>
</comment>
<accession>G2H293</accession>
<protein>
    <submittedName>
        <fullName evidence="1">Uncharacterized protein</fullName>
    </submittedName>
</protein>
<reference evidence="1 2" key="1">
    <citation type="journal article" date="2012" name="Genome Res.">
        <title>Genomic basis of endosymbiont-conferred protection against an insect parasitoid.</title>
        <authorList>
            <person name="Hansen A.K."/>
            <person name="Vorburger C."/>
            <person name="Moran N.A."/>
        </authorList>
    </citation>
    <scope>NUCLEOTIDE SEQUENCE [LARGE SCALE GENOMIC DNA]</scope>
    <source>
        <strain evidence="2">R5.15</strain>
    </source>
</reference>
<dbReference type="EMBL" id="AGCA01000516">
    <property type="protein sequence ID" value="EGY27888.1"/>
    <property type="molecule type" value="Genomic_DNA"/>
</dbReference>
<name>G2H293_9ENTR</name>
<keyword evidence="2" id="KW-1185">Reference proteome</keyword>
<feature type="non-terminal residue" evidence="1">
    <location>
        <position position="1"/>
    </location>
</feature>
<proteinExistence type="predicted"/>
<sequence length="28" mass="3256">TLGKVTPLFTYQYGTDMPRLKNRIKKSV</sequence>